<dbReference type="PROSITE" id="PS00292">
    <property type="entry name" value="CYCLINS"/>
    <property type="match status" value="1"/>
</dbReference>
<feature type="domain" description="Cyclin C-terminal" evidence="8">
    <location>
        <begin position="677"/>
        <end position="793"/>
    </location>
</feature>
<evidence type="ECO:0000259" key="8">
    <source>
        <dbReference type="SMART" id="SM01332"/>
    </source>
</evidence>
<evidence type="ECO:0000256" key="2">
    <source>
        <dbReference type="ARBA" id="ARBA00022618"/>
    </source>
</evidence>
<dbReference type="InterPro" id="IPR004367">
    <property type="entry name" value="Cyclin_C-dom"/>
</dbReference>
<dbReference type="Gene3D" id="1.10.472.10">
    <property type="entry name" value="Cyclin-like"/>
    <property type="match status" value="2"/>
</dbReference>
<dbReference type="InterPro" id="IPR006671">
    <property type="entry name" value="Cyclin_N"/>
</dbReference>
<accession>A0AAV5JYV4</accession>
<dbReference type="GO" id="GO:0051301">
    <property type="term" value="P:cell division"/>
    <property type="evidence" value="ECO:0007669"/>
    <property type="project" value="UniProtKB-KW"/>
</dbReference>
<dbReference type="FunFam" id="1.10.472.10:FF:000001">
    <property type="entry name" value="G2/mitotic-specific cyclin"/>
    <property type="match status" value="1"/>
</dbReference>
<dbReference type="SMART" id="SM00385">
    <property type="entry name" value="CYCLIN"/>
    <property type="match status" value="2"/>
</dbReference>
<keyword evidence="10" id="KW-1185">Reference proteome</keyword>
<dbReference type="InterPro" id="IPR039361">
    <property type="entry name" value="Cyclin"/>
</dbReference>
<dbReference type="InterPro" id="IPR048258">
    <property type="entry name" value="Cyclins_cyclin-box"/>
</dbReference>
<feature type="domain" description="Cyclin-like" evidence="7">
    <location>
        <begin position="681"/>
        <end position="763"/>
    </location>
</feature>
<dbReference type="CDD" id="cd20567">
    <property type="entry name" value="CYCLIN_AtCycB-like_rpt1"/>
    <property type="match status" value="1"/>
</dbReference>
<feature type="domain" description="Cyclin-like" evidence="7">
    <location>
        <begin position="584"/>
        <end position="668"/>
    </location>
</feature>
<evidence type="ECO:0000256" key="4">
    <source>
        <dbReference type="ARBA" id="ARBA00023306"/>
    </source>
</evidence>
<dbReference type="InterPro" id="IPR036915">
    <property type="entry name" value="Cyclin-like_sf"/>
</dbReference>
<keyword evidence="2" id="KW-0132">Cell division</keyword>
<feature type="compositionally biased region" description="Low complexity" evidence="6">
    <location>
        <begin position="268"/>
        <end position="287"/>
    </location>
</feature>
<evidence type="ECO:0000256" key="3">
    <source>
        <dbReference type="ARBA" id="ARBA00023127"/>
    </source>
</evidence>
<dbReference type="EMBL" id="BPVZ01000047">
    <property type="protein sequence ID" value="GKV17345.1"/>
    <property type="molecule type" value="Genomic_DNA"/>
</dbReference>
<protein>
    <recommendedName>
        <fullName evidence="11">B-like cyclin</fullName>
    </recommendedName>
</protein>
<dbReference type="GO" id="GO:0010332">
    <property type="term" value="P:response to gamma radiation"/>
    <property type="evidence" value="ECO:0007669"/>
    <property type="project" value="UniProtKB-ARBA"/>
</dbReference>
<keyword evidence="4" id="KW-0131">Cell cycle</keyword>
<dbReference type="AlphaFoldDB" id="A0AAV5JYV4"/>
<dbReference type="Pfam" id="PF00134">
    <property type="entry name" value="Cyclin_N"/>
    <property type="match status" value="1"/>
</dbReference>
<organism evidence="9 10">
    <name type="scientific">Rubroshorea leprosula</name>
    <dbReference type="NCBI Taxonomy" id="152421"/>
    <lineage>
        <taxon>Eukaryota</taxon>
        <taxon>Viridiplantae</taxon>
        <taxon>Streptophyta</taxon>
        <taxon>Embryophyta</taxon>
        <taxon>Tracheophyta</taxon>
        <taxon>Spermatophyta</taxon>
        <taxon>Magnoliopsida</taxon>
        <taxon>eudicotyledons</taxon>
        <taxon>Gunneridae</taxon>
        <taxon>Pentapetalae</taxon>
        <taxon>rosids</taxon>
        <taxon>malvids</taxon>
        <taxon>Malvales</taxon>
        <taxon>Dipterocarpaceae</taxon>
        <taxon>Rubroshorea</taxon>
    </lineage>
</organism>
<feature type="region of interest" description="Disordered" evidence="6">
    <location>
        <begin position="468"/>
        <end position="507"/>
    </location>
</feature>
<dbReference type="Proteomes" id="UP001054252">
    <property type="component" value="Unassembled WGS sequence"/>
</dbReference>
<keyword evidence="3 5" id="KW-0195">Cyclin</keyword>
<proteinExistence type="inferred from homology"/>
<dbReference type="PANTHER" id="PTHR10177">
    <property type="entry name" value="CYCLINS"/>
    <property type="match status" value="1"/>
</dbReference>
<dbReference type="Pfam" id="PF04195">
    <property type="entry name" value="Transposase_28"/>
    <property type="match status" value="1"/>
</dbReference>
<evidence type="ECO:0000256" key="1">
    <source>
        <dbReference type="ARBA" id="ARBA00006955"/>
    </source>
</evidence>
<feature type="compositionally biased region" description="Low complexity" evidence="6">
    <location>
        <begin position="199"/>
        <end position="210"/>
    </location>
</feature>
<evidence type="ECO:0000256" key="5">
    <source>
        <dbReference type="RuleBase" id="RU000383"/>
    </source>
</evidence>
<feature type="region of interest" description="Disordered" evidence="6">
    <location>
        <begin position="168"/>
        <end position="296"/>
    </location>
</feature>
<reference evidence="9 10" key="1">
    <citation type="journal article" date="2021" name="Commun. Biol.">
        <title>The genome of Shorea leprosula (Dipterocarpaceae) highlights the ecological relevance of drought in aseasonal tropical rainforests.</title>
        <authorList>
            <person name="Ng K.K.S."/>
            <person name="Kobayashi M.J."/>
            <person name="Fawcett J.A."/>
            <person name="Hatakeyama M."/>
            <person name="Paape T."/>
            <person name="Ng C.H."/>
            <person name="Ang C.C."/>
            <person name="Tnah L.H."/>
            <person name="Lee C.T."/>
            <person name="Nishiyama T."/>
            <person name="Sese J."/>
            <person name="O'Brien M.J."/>
            <person name="Copetti D."/>
            <person name="Mohd Noor M.I."/>
            <person name="Ong R.C."/>
            <person name="Putra M."/>
            <person name="Sireger I.Z."/>
            <person name="Indrioko S."/>
            <person name="Kosugi Y."/>
            <person name="Izuno A."/>
            <person name="Isagi Y."/>
            <person name="Lee S.L."/>
            <person name="Shimizu K.K."/>
        </authorList>
    </citation>
    <scope>NUCLEOTIDE SEQUENCE [LARGE SCALE GENOMIC DNA]</scope>
    <source>
        <strain evidence="9">214</strain>
    </source>
</reference>
<feature type="compositionally biased region" description="Basic and acidic residues" evidence="6">
    <location>
        <begin position="476"/>
        <end position="501"/>
    </location>
</feature>
<evidence type="ECO:0000313" key="10">
    <source>
        <dbReference type="Proteomes" id="UP001054252"/>
    </source>
</evidence>
<dbReference type="Pfam" id="PF02984">
    <property type="entry name" value="Cyclin_C"/>
    <property type="match status" value="1"/>
</dbReference>
<name>A0AAV5JYV4_9ROSI</name>
<comment type="similarity">
    <text evidence="1">Belongs to the cyclin family. Cyclin AB subfamily.</text>
</comment>
<sequence>MVRAYHIPKTILLRTGGQNERACTVSQTGWIPVYVDHFDAGLRFPLPGLVFNLLAEYELALTQLTPNSIRFIMGFMLLCARLEVPAKAIVFRSLFQCRLCPNSQGARWYYLSGRDKSQLFKNVRNKVGEGLIDLEALVTSEQLAVFGFVDVTNLFSEGEMSSILERQRQCAQASRGRGASSGQPRQTRFDERPLPAPQSRGSSHRGSSSSLRPRADHRAEVAALGACRRAREGTESAEDEVPLARLIRSRETQPAHAARPVTVRSPDAPSATVRAAAEPASASASSSGPRITHPEGFSYTRAECQPAMVQAMHNFVPPTDNRRAKAFVQQHGGQVAMIKLMDVSIRSYFHKCEAVAAGNKHTKKNVAGDGKNRRALGDIGNLVTVRGVDGKPQPQISRPLTRGFCAQLLANAQAAAAAENNKKTVCVNVDKAAVPVLLDGAAVVKKATAPKVAQKKVTVKPPKVPEVIEISPDTEEGVKDNKPEKEEKEKVNKKKEGEGSSKKKAPTLTSVLTARSKAVCGIEKKPKEVIVDIDAADANNDLAGVEYVEDIYKFYKSVEYESRPNDYMHLQTDINEKIRAILVDWLIDVHLKFELSPETLYLTINIIDRFLSVKVVPRRELQLVGMGAMLMASKYEEIWAPEVNDLVCIADRAYSHEQILVMEKTILGKLEWTLTVPTHYVFLVRFLKASIPDEKMENMVFFLAELGMMQYEAIMFCPSMVAASAVYAARCTLNKKPAWTDTLKHHTGYSEEQLTHLPDLFYEVQVFSQKLLIVEIVMPAYSIEWQSNLYWDDGFSSIG</sequence>
<dbReference type="FunFam" id="1.10.472.10:FF:000032">
    <property type="entry name" value="G2/mitotic-specific cyclin-1"/>
    <property type="match status" value="1"/>
</dbReference>
<gene>
    <name evidence="9" type="ORF">SLEP1_g27860</name>
</gene>
<dbReference type="InterPro" id="IPR007321">
    <property type="entry name" value="Transposase_28"/>
</dbReference>
<evidence type="ECO:0000259" key="7">
    <source>
        <dbReference type="SMART" id="SM00385"/>
    </source>
</evidence>
<dbReference type="InterPro" id="IPR013763">
    <property type="entry name" value="Cyclin-like_dom"/>
</dbReference>
<dbReference type="SMART" id="SM01332">
    <property type="entry name" value="Cyclin_C"/>
    <property type="match status" value="1"/>
</dbReference>
<dbReference type="SUPFAM" id="SSF47954">
    <property type="entry name" value="Cyclin-like"/>
    <property type="match status" value="2"/>
</dbReference>
<evidence type="ECO:0008006" key="11">
    <source>
        <dbReference type="Google" id="ProtNLM"/>
    </source>
</evidence>
<comment type="caution">
    <text evidence="9">The sequence shown here is derived from an EMBL/GenBank/DDBJ whole genome shotgun (WGS) entry which is preliminary data.</text>
</comment>
<evidence type="ECO:0000313" key="9">
    <source>
        <dbReference type="EMBL" id="GKV17345.1"/>
    </source>
</evidence>
<evidence type="ECO:0000256" key="6">
    <source>
        <dbReference type="SAM" id="MobiDB-lite"/>
    </source>
</evidence>